<gene>
    <name evidence="1" type="ORF">IAD41_06045</name>
</gene>
<evidence type="ECO:0000313" key="1">
    <source>
        <dbReference type="EMBL" id="HIS83147.1"/>
    </source>
</evidence>
<accession>A0A9D1FVX2</accession>
<name>A0A9D1FVX2_9BACT</name>
<dbReference type="Proteomes" id="UP000824139">
    <property type="component" value="Unassembled WGS sequence"/>
</dbReference>
<evidence type="ECO:0000313" key="2">
    <source>
        <dbReference type="Proteomes" id="UP000824139"/>
    </source>
</evidence>
<sequence>MSITALPKLIRTIQKLNGSKGAISLGAKQLKLMAKEDKTLAQALDALEEPAMDVAYKAKSNYNVAAFRLKDGKNTVANGAVSLQNPGTTESILKYRINIGENGAVARSNGFIDTGKKLDLEDVEAFVKRKNGVISESVASGDAVRIAAEVNEKQAIELAEQIKPGSGYGFVGRLKSNSKAGQMIEKLNETWRKLGETLSGKAKTEQKIVDVTAFKKVKPKDIADIKAFAKAHADDIKKVQISDIQKANAFMLDEMSKLKKQFAASTDKETKIKLAEKFSDIESKHNSNLKYIDQLLKK</sequence>
<comment type="caution">
    <text evidence="1">The sequence shown here is derived from an EMBL/GenBank/DDBJ whole genome shotgun (WGS) entry which is preliminary data.</text>
</comment>
<reference evidence="1" key="1">
    <citation type="submission" date="2020-10" db="EMBL/GenBank/DDBJ databases">
        <authorList>
            <person name="Gilroy R."/>
        </authorList>
    </citation>
    <scope>NUCLEOTIDE SEQUENCE</scope>
    <source>
        <strain evidence="1">CHK152-2994</strain>
    </source>
</reference>
<dbReference type="AlphaFoldDB" id="A0A9D1FVX2"/>
<protein>
    <submittedName>
        <fullName evidence="1">Uncharacterized protein</fullName>
    </submittedName>
</protein>
<dbReference type="EMBL" id="DVJO01000132">
    <property type="protein sequence ID" value="HIS83147.1"/>
    <property type="molecule type" value="Genomic_DNA"/>
</dbReference>
<proteinExistence type="predicted"/>
<organism evidence="1 2">
    <name type="scientific">Candidatus Scatenecus faecavium</name>
    <dbReference type="NCBI Taxonomy" id="2840915"/>
    <lineage>
        <taxon>Bacteria</taxon>
        <taxon>Candidatus Scatenecus</taxon>
    </lineage>
</organism>
<reference evidence="1" key="2">
    <citation type="journal article" date="2021" name="PeerJ">
        <title>Extensive microbial diversity within the chicken gut microbiome revealed by metagenomics and culture.</title>
        <authorList>
            <person name="Gilroy R."/>
            <person name="Ravi A."/>
            <person name="Getino M."/>
            <person name="Pursley I."/>
            <person name="Horton D.L."/>
            <person name="Alikhan N.F."/>
            <person name="Baker D."/>
            <person name="Gharbi K."/>
            <person name="Hall N."/>
            <person name="Watson M."/>
            <person name="Adriaenssens E.M."/>
            <person name="Foster-Nyarko E."/>
            <person name="Jarju S."/>
            <person name="Secka A."/>
            <person name="Antonio M."/>
            <person name="Oren A."/>
            <person name="Chaudhuri R.R."/>
            <person name="La Ragione R."/>
            <person name="Hildebrand F."/>
            <person name="Pallen M.J."/>
        </authorList>
    </citation>
    <scope>NUCLEOTIDE SEQUENCE</scope>
    <source>
        <strain evidence="1">CHK152-2994</strain>
    </source>
</reference>